<evidence type="ECO:0000313" key="11">
    <source>
        <dbReference type="Proteomes" id="UP000323000"/>
    </source>
</evidence>
<comment type="similarity">
    <text evidence="2">Belongs to the PC-esterase family. TBL subfamily.</text>
</comment>
<dbReference type="Pfam" id="PF13839">
    <property type="entry name" value="PC-Esterase"/>
    <property type="match status" value="1"/>
</dbReference>
<proteinExistence type="inferred from homology"/>
<keyword evidence="4" id="KW-0735">Signal-anchor</keyword>
<dbReference type="GO" id="GO:0016413">
    <property type="term" value="F:O-acetyltransferase activity"/>
    <property type="evidence" value="ECO:0007669"/>
    <property type="project" value="InterPro"/>
</dbReference>
<protein>
    <submittedName>
        <fullName evidence="10">Uncharacterized protein</fullName>
    </submittedName>
</protein>
<evidence type="ECO:0000256" key="5">
    <source>
        <dbReference type="ARBA" id="ARBA00022989"/>
    </source>
</evidence>
<dbReference type="InterPro" id="IPR026057">
    <property type="entry name" value="TBL_C"/>
</dbReference>
<evidence type="ECO:0000256" key="3">
    <source>
        <dbReference type="ARBA" id="ARBA00022692"/>
    </source>
</evidence>
<dbReference type="Pfam" id="PF14416">
    <property type="entry name" value="PMR5N"/>
    <property type="match status" value="1"/>
</dbReference>
<keyword evidence="6 7" id="KW-0472">Membrane</keyword>
<accession>A0A5C7GZY5</accession>
<reference evidence="11" key="1">
    <citation type="journal article" date="2019" name="Gigascience">
        <title>De novo genome assembly of the endangered Acer yangbiense, a plant species with extremely small populations endemic to Yunnan Province, China.</title>
        <authorList>
            <person name="Yang J."/>
            <person name="Wariss H.M."/>
            <person name="Tao L."/>
            <person name="Zhang R."/>
            <person name="Yun Q."/>
            <person name="Hollingsworth P."/>
            <person name="Dao Z."/>
            <person name="Luo G."/>
            <person name="Guo H."/>
            <person name="Ma Y."/>
            <person name="Sun W."/>
        </authorList>
    </citation>
    <scope>NUCLEOTIDE SEQUENCE [LARGE SCALE GENOMIC DNA]</scope>
    <source>
        <strain evidence="11">cv. Malutang</strain>
    </source>
</reference>
<dbReference type="GO" id="GO:0016020">
    <property type="term" value="C:membrane"/>
    <property type="evidence" value="ECO:0007669"/>
    <property type="project" value="UniProtKB-SubCell"/>
</dbReference>
<evidence type="ECO:0000256" key="7">
    <source>
        <dbReference type="SAM" id="Phobius"/>
    </source>
</evidence>
<evidence type="ECO:0000256" key="4">
    <source>
        <dbReference type="ARBA" id="ARBA00022968"/>
    </source>
</evidence>
<dbReference type="Proteomes" id="UP000323000">
    <property type="component" value="Chromosome 12"/>
</dbReference>
<evidence type="ECO:0000259" key="9">
    <source>
        <dbReference type="Pfam" id="PF14416"/>
    </source>
</evidence>
<comment type="caution">
    <text evidence="10">The sequence shown here is derived from an EMBL/GenBank/DDBJ whole genome shotgun (WGS) entry which is preliminary data.</text>
</comment>
<name>A0A5C7GZY5_9ROSI</name>
<dbReference type="GO" id="GO:0005794">
    <property type="term" value="C:Golgi apparatus"/>
    <property type="evidence" value="ECO:0007669"/>
    <property type="project" value="TreeGrafter"/>
</dbReference>
<feature type="domain" description="Trichome birefringence-like C-terminal" evidence="8">
    <location>
        <begin position="110"/>
        <end position="396"/>
    </location>
</feature>
<evidence type="ECO:0000256" key="2">
    <source>
        <dbReference type="ARBA" id="ARBA00007727"/>
    </source>
</evidence>
<dbReference type="InterPro" id="IPR029962">
    <property type="entry name" value="TBL"/>
</dbReference>
<dbReference type="PANTHER" id="PTHR32285">
    <property type="entry name" value="PROTEIN TRICHOME BIREFRINGENCE-LIKE 9-RELATED"/>
    <property type="match status" value="1"/>
</dbReference>
<evidence type="ECO:0000256" key="1">
    <source>
        <dbReference type="ARBA" id="ARBA00004167"/>
    </source>
</evidence>
<dbReference type="OrthoDB" id="1932925at2759"/>
<evidence type="ECO:0000313" key="10">
    <source>
        <dbReference type="EMBL" id="TXG50097.1"/>
    </source>
</evidence>
<gene>
    <name evidence="10" type="ORF">EZV62_025972</name>
</gene>
<evidence type="ECO:0000259" key="8">
    <source>
        <dbReference type="Pfam" id="PF13839"/>
    </source>
</evidence>
<sequence>MKHASDNKRFKYFHVVIVSTIFSISLLGLFLYNEQIKFFSFPDAEESSDLEDNIGDCDIFTGEWILDNVTHPLYKEDQCEFLKKWVTCLKNGRQDSLFQNWRWQPRDCSLPKFNAKLFLRKIRGKRLMFVGDSMQLNQWFSMVCMIQSAIPGKKTMSDENSSYIRYFKIEDYDVSIEFYWAPFLVESSADPPGMRFGNSETRVKLESISKHGENWKGVDYLIFNTFVWWTKSPSPKFLSAKHEEKDMYVAYEKGLRTWANWVEENIETKHTSVFFNSLSPHHYWSPDWDDPKAINCATETTPILKITKPFEGGAKWKLFDITEYVTQTLKLPVHYLKITALSQYRKDAHSSFYTVPWPAEGKKPLSNRKPESKSSADCAHWCLPGVPDTWNELLYAKIMSG</sequence>
<feature type="transmembrane region" description="Helical" evidence="7">
    <location>
        <begin position="12"/>
        <end position="32"/>
    </location>
</feature>
<dbReference type="EMBL" id="VAHF01000012">
    <property type="protein sequence ID" value="TXG50097.1"/>
    <property type="molecule type" value="Genomic_DNA"/>
</dbReference>
<dbReference type="AlphaFoldDB" id="A0A5C7GZY5"/>
<organism evidence="10 11">
    <name type="scientific">Acer yangbiense</name>
    <dbReference type="NCBI Taxonomy" id="1000413"/>
    <lineage>
        <taxon>Eukaryota</taxon>
        <taxon>Viridiplantae</taxon>
        <taxon>Streptophyta</taxon>
        <taxon>Embryophyta</taxon>
        <taxon>Tracheophyta</taxon>
        <taxon>Spermatophyta</taxon>
        <taxon>Magnoliopsida</taxon>
        <taxon>eudicotyledons</taxon>
        <taxon>Gunneridae</taxon>
        <taxon>Pentapetalae</taxon>
        <taxon>rosids</taxon>
        <taxon>malvids</taxon>
        <taxon>Sapindales</taxon>
        <taxon>Sapindaceae</taxon>
        <taxon>Hippocastanoideae</taxon>
        <taxon>Acereae</taxon>
        <taxon>Acer</taxon>
    </lineage>
</organism>
<dbReference type="PANTHER" id="PTHR32285:SF157">
    <property type="entry name" value="PROTEIN TRICHOME BIREFRINGENCE-LIKE 30"/>
    <property type="match status" value="1"/>
</dbReference>
<evidence type="ECO:0000256" key="6">
    <source>
        <dbReference type="ARBA" id="ARBA00023136"/>
    </source>
</evidence>
<keyword evidence="11" id="KW-1185">Reference proteome</keyword>
<comment type="subcellular location">
    <subcellularLocation>
        <location evidence="1">Membrane</location>
        <topology evidence="1">Single-pass membrane protein</topology>
    </subcellularLocation>
</comment>
<keyword evidence="3 7" id="KW-0812">Transmembrane</keyword>
<keyword evidence="5 7" id="KW-1133">Transmembrane helix</keyword>
<dbReference type="InterPro" id="IPR025846">
    <property type="entry name" value="TBL_N"/>
</dbReference>
<feature type="domain" description="Trichome birefringence-like N-terminal" evidence="9">
    <location>
        <begin position="56"/>
        <end position="109"/>
    </location>
</feature>